<dbReference type="InterPro" id="IPR002763">
    <property type="entry name" value="DUF72"/>
</dbReference>
<dbReference type="SUPFAM" id="SSF117396">
    <property type="entry name" value="TM1631-like"/>
    <property type="match status" value="1"/>
</dbReference>
<dbReference type="EMBL" id="BAAARE010000003">
    <property type="protein sequence ID" value="GAA2473811.1"/>
    <property type="molecule type" value="Genomic_DNA"/>
</dbReference>
<protein>
    <submittedName>
        <fullName evidence="1">DUF72 domain-containing protein</fullName>
    </submittedName>
</protein>
<gene>
    <name evidence="1" type="ORF">GCM10009858_08960</name>
</gene>
<evidence type="ECO:0000313" key="2">
    <source>
        <dbReference type="Proteomes" id="UP001500730"/>
    </source>
</evidence>
<accession>A0ABP5Y5V2</accession>
<dbReference type="PANTHER" id="PTHR30348:SF4">
    <property type="entry name" value="DUF72 DOMAIN-CONTAINING PROTEIN"/>
    <property type="match status" value="1"/>
</dbReference>
<name>A0ABP5Y5V2_9MICO</name>
<dbReference type="Pfam" id="PF01904">
    <property type="entry name" value="DUF72"/>
    <property type="match status" value="1"/>
</dbReference>
<evidence type="ECO:0000313" key="1">
    <source>
        <dbReference type="EMBL" id="GAA2473811.1"/>
    </source>
</evidence>
<organism evidence="1 2">
    <name type="scientific">Terrabacter carboxydivorans</name>
    <dbReference type="NCBI Taxonomy" id="619730"/>
    <lineage>
        <taxon>Bacteria</taxon>
        <taxon>Bacillati</taxon>
        <taxon>Actinomycetota</taxon>
        <taxon>Actinomycetes</taxon>
        <taxon>Micrococcales</taxon>
        <taxon>Intrasporangiaceae</taxon>
        <taxon>Terrabacter</taxon>
    </lineage>
</organism>
<proteinExistence type="predicted"/>
<dbReference type="PANTHER" id="PTHR30348">
    <property type="entry name" value="UNCHARACTERIZED PROTEIN YECE"/>
    <property type="match status" value="1"/>
</dbReference>
<comment type="caution">
    <text evidence="1">The sequence shown here is derived from an EMBL/GenBank/DDBJ whole genome shotgun (WGS) entry which is preliminary data.</text>
</comment>
<dbReference type="RefSeq" id="WP_344253349.1">
    <property type="nucleotide sequence ID" value="NZ_BAAARE010000003.1"/>
</dbReference>
<dbReference type="InterPro" id="IPR036520">
    <property type="entry name" value="UPF0759_sf"/>
</dbReference>
<dbReference type="Gene3D" id="3.20.20.410">
    <property type="entry name" value="Protein of unknown function UPF0759"/>
    <property type="match status" value="1"/>
</dbReference>
<sequence length="276" mass="31109">MPHARIGVSGWRYPSWRGDFYPKGLPQRLELTYAAERMTSVEVNGSFYSLQRPSSYAAWRAAVPTDVVLAVKGGRFITHMKALRDVETPLANFFASGVLALGPQLGPVLWQLPERVTFDAERLRLFFELLPRSTAEAARLAGKHDDKLGEERVLTTCEVDVPVRHALEPRHESFDSEEARALCHEHGVAMVIADSAGRWPVMDDATSDFRYVRLHGETELYASGYTDASLDRWARTCEAWLERGHDVHVYFDNDTLGHAPHDAVRLVRRLGLHTTS</sequence>
<reference evidence="2" key="1">
    <citation type="journal article" date="2019" name="Int. J. Syst. Evol. Microbiol.">
        <title>The Global Catalogue of Microorganisms (GCM) 10K type strain sequencing project: providing services to taxonomists for standard genome sequencing and annotation.</title>
        <authorList>
            <consortium name="The Broad Institute Genomics Platform"/>
            <consortium name="The Broad Institute Genome Sequencing Center for Infectious Disease"/>
            <person name="Wu L."/>
            <person name="Ma J."/>
        </authorList>
    </citation>
    <scope>NUCLEOTIDE SEQUENCE [LARGE SCALE GENOMIC DNA]</scope>
    <source>
        <strain evidence="2">JCM 16259</strain>
    </source>
</reference>
<keyword evidence="2" id="KW-1185">Reference proteome</keyword>
<dbReference type="Proteomes" id="UP001500730">
    <property type="component" value="Unassembled WGS sequence"/>
</dbReference>